<gene>
    <name evidence="1" type="ordered locus">ESA_04338</name>
</gene>
<dbReference type="AlphaFoldDB" id="A7MGC9"/>
<protein>
    <submittedName>
        <fullName evidence="1">Uncharacterized protein</fullName>
    </submittedName>
</protein>
<reference evidence="1 2" key="1">
    <citation type="journal article" date="2010" name="PLoS ONE">
        <title>Genome sequence of Cronobacter sakazakii BAA-894 and comparative genomic hybridization analysis with other Cronobacter species.</title>
        <authorList>
            <person name="Kucerova E."/>
            <person name="Clifton S.W."/>
            <person name="Xia X.Q."/>
            <person name="Long F."/>
            <person name="Porwollik S."/>
            <person name="Fulton L."/>
            <person name="Fronick C."/>
            <person name="Minx P."/>
            <person name="Kyung K."/>
            <person name="Warren W."/>
            <person name="Fulton R."/>
            <person name="Feng D."/>
            <person name="Wollam A."/>
            <person name="Shah N."/>
            <person name="Bhonagiri V."/>
            <person name="Nash W.E."/>
            <person name="Hallsworth-Pepin K."/>
            <person name="Wilson R.K."/>
            <person name="McClelland M."/>
            <person name="Forsythe S.J."/>
        </authorList>
    </citation>
    <scope>NUCLEOTIDE SEQUENCE [LARGE SCALE GENOMIC DNA]</scope>
    <source>
        <strain evidence="1 2">ATCC BAA-894</strain>
    </source>
</reference>
<dbReference type="Proteomes" id="UP000000260">
    <property type="component" value="Chromosome"/>
</dbReference>
<evidence type="ECO:0000313" key="1">
    <source>
        <dbReference type="EMBL" id="ABU79517.1"/>
    </source>
</evidence>
<organism evidence="1 2">
    <name type="scientific">Cronobacter sakazakii (strain ATCC BAA-894)</name>
    <name type="common">Enterobacter sakazakii</name>
    <dbReference type="NCBI Taxonomy" id="290339"/>
    <lineage>
        <taxon>Bacteria</taxon>
        <taxon>Pseudomonadati</taxon>
        <taxon>Pseudomonadota</taxon>
        <taxon>Gammaproteobacteria</taxon>
        <taxon>Enterobacterales</taxon>
        <taxon>Enterobacteriaceae</taxon>
        <taxon>Cronobacter</taxon>
    </lineage>
</organism>
<accession>A7MGC9</accession>
<dbReference type="EMBL" id="CP000783">
    <property type="protein sequence ID" value="ABU79517.1"/>
    <property type="molecule type" value="Genomic_DNA"/>
</dbReference>
<keyword evidence="2" id="KW-1185">Reference proteome</keyword>
<evidence type="ECO:0000313" key="2">
    <source>
        <dbReference type="Proteomes" id="UP000000260"/>
    </source>
</evidence>
<dbReference type="KEGG" id="esa:ESA_04338"/>
<name>A7MGC9_CROS8</name>
<proteinExistence type="predicted"/>
<sequence>MGKEAFRQPEPDAYSQKSVYPVRSPAGFGFHRKDNFLQESAYSHKVRV</sequence>
<dbReference type="HOGENOM" id="CLU_3151864_0_0_6"/>